<feature type="compositionally biased region" description="Polar residues" evidence="1">
    <location>
        <begin position="75"/>
        <end position="96"/>
    </location>
</feature>
<gene>
    <name evidence="3" type="ORF">K469DRAFT_211875</name>
</gene>
<evidence type="ECO:0000313" key="4">
    <source>
        <dbReference type="Proteomes" id="UP000800200"/>
    </source>
</evidence>
<proteinExistence type="predicted"/>
<accession>A0A6A6D8Y0</accession>
<keyword evidence="2" id="KW-1133">Transmembrane helix</keyword>
<sequence length="96" mass="10331">MTRAGWAPSSSQPFIKCVYYFSCRLPHLLIWSLVPFVPHACQTLVVLIAMTGLPGSYSNSAATLAHNRSVPARTGESTSGPSTARNASFSTHLVHD</sequence>
<dbReference type="EMBL" id="ML994950">
    <property type="protein sequence ID" value="KAF2174430.1"/>
    <property type="molecule type" value="Genomic_DNA"/>
</dbReference>
<evidence type="ECO:0000256" key="1">
    <source>
        <dbReference type="SAM" id="MobiDB-lite"/>
    </source>
</evidence>
<feature type="region of interest" description="Disordered" evidence="1">
    <location>
        <begin position="68"/>
        <end position="96"/>
    </location>
</feature>
<keyword evidence="2" id="KW-0472">Membrane</keyword>
<name>A0A6A6D8Y0_9PEZI</name>
<keyword evidence="4" id="KW-1185">Reference proteome</keyword>
<dbReference type="Proteomes" id="UP000800200">
    <property type="component" value="Unassembled WGS sequence"/>
</dbReference>
<keyword evidence="2" id="KW-0812">Transmembrane</keyword>
<evidence type="ECO:0000313" key="3">
    <source>
        <dbReference type="EMBL" id="KAF2174430.1"/>
    </source>
</evidence>
<protein>
    <submittedName>
        <fullName evidence="3">Uncharacterized protein</fullName>
    </submittedName>
</protein>
<reference evidence="3" key="1">
    <citation type="journal article" date="2020" name="Stud. Mycol.">
        <title>101 Dothideomycetes genomes: a test case for predicting lifestyles and emergence of pathogens.</title>
        <authorList>
            <person name="Haridas S."/>
            <person name="Albert R."/>
            <person name="Binder M."/>
            <person name="Bloem J."/>
            <person name="Labutti K."/>
            <person name="Salamov A."/>
            <person name="Andreopoulos B."/>
            <person name="Baker S."/>
            <person name="Barry K."/>
            <person name="Bills G."/>
            <person name="Bluhm B."/>
            <person name="Cannon C."/>
            <person name="Castanera R."/>
            <person name="Culley D."/>
            <person name="Daum C."/>
            <person name="Ezra D."/>
            <person name="Gonzalez J."/>
            <person name="Henrissat B."/>
            <person name="Kuo A."/>
            <person name="Liang C."/>
            <person name="Lipzen A."/>
            <person name="Lutzoni F."/>
            <person name="Magnuson J."/>
            <person name="Mondo S."/>
            <person name="Nolan M."/>
            <person name="Ohm R."/>
            <person name="Pangilinan J."/>
            <person name="Park H.-J."/>
            <person name="Ramirez L."/>
            <person name="Alfaro M."/>
            <person name="Sun H."/>
            <person name="Tritt A."/>
            <person name="Yoshinaga Y."/>
            <person name="Zwiers L.-H."/>
            <person name="Turgeon B."/>
            <person name="Goodwin S."/>
            <person name="Spatafora J."/>
            <person name="Crous P."/>
            <person name="Grigoriev I."/>
        </authorList>
    </citation>
    <scope>NUCLEOTIDE SEQUENCE</scope>
    <source>
        <strain evidence="3">CBS 207.26</strain>
    </source>
</reference>
<organism evidence="3 4">
    <name type="scientific">Zopfia rhizophila CBS 207.26</name>
    <dbReference type="NCBI Taxonomy" id="1314779"/>
    <lineage>
        <taxon>Eukaryota</taxon>
        <taxon>Fungi</taxon>
        <taxon>Dikarya</taxon>
        <taxon>Ascomycota</taxon>
        <taxon>Pezizomycotina</taxon>
        <taxon>Dothideomycetes</taxon>
        <taxon>Dothideomycetes incertae sedis</taxon>
        <taxon>Zopfiaceae</taxon>
        <taxon>Zopfia</taxon>
    </lineage>
</organism>
<evidence type="ECO:0000256" key="2">
    <source>
        <dbReference type="SAM" id="Phobius"/>
    </source>
</evidence>
<dbReference type="AlphaFoldDB" id="A0A6A6D8Y0"/>
<feature type="transmembrane region" description="Helical" evidence="2">
    <location>
        <begin position="28"/>
        <end position="50"/>
    </location>
</feature>